<dbReference type="EMBL" id="CP020477">
    <property type="protein sequence ID" value="ARM76341.1"/>
    <property type="molecule type" value="Genomic_DNA"/>
</dbReference>
<evidence type="ECO:0000313" key="3">
    <source>
        <dbReference type="Proteomes" id="UP000193404"/>
    </source>
</evidence>
<dbReference type="OrthoDB" id="43116at2157"/>
<organism evidence="2 3">
    <name type="scientific">Acidianus manzaensis</name>
    <dbReference type="NCBI Taxonomy" id="282676"/>
    <lineage>
        <taxon>Archaea</taxon>
        <taxon>Thermoproteota</taxon>
        <taxon>Thermoprotei</taxon>
        <taxon>Sulfolobales</taxon>
        <taxon>Sulfolobaceae</taxon>
        <taxon>Acidianus</taxon>
    </lineage>
</organism>
<keyword evidence="3" id="KW-1185">Reference proteome</keyword>
<feature type="transmembrane region" description="Helical" evidence="1">
    <location>
        <begin position="141"/>
        <end position="158"/>
    </location>
</feature>
<protein>
    <submittedName>
        <fullName evidence="2">Uncharacterized protein</fullName>
    </submittedName>
</protein>
<dbReference type="AlphaFoldDB" id="A0A1W6K1A5"/>
<feature type="transmembrane region" description="Helical" evidence="1">
    <location>
        <begin position="164"/>
        <end position="186"/>
    </location>
</feature>
<accession>A0A1W6K1A5</accession>
<evidence type="ECO:0000313" key="2">
    <source>
        <dbReference type="EMBL" id="ARM76341.1"/>
    </source>
</evidence>
<gene>
    <name evidence="2" type="ORF">B6F84_10115</name>
</gene>
<keyword evidence="1" id="KW-1133">Transmembrane helix</keyword>
<dbReference type="Proteomes" id="UP000193404">
    <property type="component" value="Chromosome"/>
</dbReference>
<dbReference type="GeneID" id="41591282"/>
<reference evidence="2 3" key="1">
    <citation type="submission" date="2017-03" db="EMBL/GenBank/DDBJ databases">
        <title>Sulfur activation and transportation mechanism of thermophilic Archaea Acidianus manzaensis YN-25.</title>
        <authorList>
            <person name="Ma Y."/>
            <person name="Yang Y."/>
            <person name="Xia J."/>
        </authorList>
    </citation>
    <scope>NUCLEOTIDE SEQUENCE [LARGE SCALE GENOMIC DNA]</scope>
    <source>
        <strain evidence="2 3">YN-25</strain>
    </source>
</reference>
<feature type="transmembrane region" description="Helical" evidence="1">
    <location>
        <begin position="46"/>
        <end position="72"/>
    </location>
</feature>
<sequence>MTRISIIDKLVGRYNNYIERLLITVLNSLLIFILLNKLGYNTYIDIIIPIVAIVSIVLPEIMAPIVTLLFAISELYTLYDGVTPLGILNGFIIILLALIIPIILEIKYQSLQAFISAESVLGIPLTSVLILSGISEKRSPLVNVLSALPIFYLLINFLKTNLVFSISEIEIIIISIAGILIGAYIFGINKIFSVLGVIPAILGFYIFYYDSFNFVFTRITMETMIISIAVAGSSILFYSIKESKAKHEKIQDQIDLIKKEIDETLLTLGRIKSYAELEEKFGSAITQDENTIIELGKQLDNCKNINCIQNIYPQFKEEKTEIENKINDLLFSLIIDYNNIVTELKKSGIKIEEMQIPKDKVKLNESYIDYIQKILLDINKNVNLALNNINTIIESIEKINGNKLNKYYITDYSVLPKAIDELQKNNVIISTSKLIEIEREIISNLNMKEFTKEKLEISRQINDLYSRQILISDIPQIEKISEKLVKLISSYITFCIDKLNSLSNISKIKSIENSLSNIRETKKILDDQSKPLYDKLSYVMSNIPSLVETEDIIENENSLIALFTILKDNEEIISNKMYEEGCIKVEDLGINSSLSKYVAEYFSSRNGIKTKIVKDEVCISK</sequence>
<feature type="transmembrane region" description="Helical" evidence="1">
    <location>
        <begin position="215"/>
        <end position="240"/>
    </location>
</feature>
<feature type="transmembrane region" description="Helical" evidence="1">
    <location>
        <begin position="110"/>
        <end position="134"/>
    </location>
</feature>
<keyword evidence="1" id="KW-0472">Membrane</keyword>
<keyword evidence="1" id="KW-0812">Transmembrane</keyword>
<evidence type="ECO:0000256" key="1">
    <source>
        <dbReference type="SAM" id="Phobius"/>
    </source>
</evidence>
<feature type="transmembrane region" description="Helical" evidence="1">
    <location>
        <begin position="21"/>
        <end position="40"/>
    </location>
</feature>
<feature type="transmembrane region" description="Helical" evidence="1">
    <location>
        <begin position="84"/>
        <end position="104"/>
    </location>
</feature>
<feature type="transmembrane region" description="Helical" evidence="1">
    <location>
        <begin position="191"/>
        <end position="209"/>
    </location>
</feature>
<dbReference type="KEGG" id="aman:B6F84_10115"/>
<proteinExistence type="predicted"/>
<name>A0A1W6K1A5_9CREN</name>
<dbReference type="RefSeq" id="WP_148692131.1">
    <property type="nucleotide sequence ID" value="NZ_CP020477.1"/>
</dbReference>